<evidence type="ECO:0000313" key="3">
    <source>
        <dbReference type="EMBL" id="TRY61996.1"/>
    </source>
</evidence>
<evidence type="ECO:0000256" key="1">
    <source>
        <dbReference type="SAM" id="MobiDB-lite"/>
    </source>
</evidence>
<proteinExistence type="predicted"/>
<gene>
    <name evidence="3" type="ORF">TCAL_14934</name>
</gene>
<dbReference type="Proteomes" id="UP000318571">
    <property type="component" value="Chromosome 8"/>
</dbReference>
<evidence type="ECO:0000313" key="4">
    <source>
        <dbReference type="Proteomes" id="UP000318571"/>
    </source>
</evidence>
<accession>A0A553N971</accession>
<feature type="region of interest" description="Disordered" evidence="1">
    <location>
        <begin position="82"/>
        <end position="110"/>
    </location>
</feature>
<organism evidence="3 4">
    <name type="scientific">Tigriopus californicus</name>
    <name type="common">Marine copepod</name>
    <dbReference type="NCBI Taxonomy" id="6832"/>
    <lineage>
        <taxon>Eukaryota</taxon>
        <taxon>Metazoa</taxon>
        <taxon>Ecdysozoa</taxon>
        <taxon>Arthropoda</taxon>
        <taxon>Crustacea</taxon>
        <taxon>Multicrustacea</taxon>
        <taxon>Hexanauplia</taxon>
        <taxon>Copepoda</taxon>
        <taxon>Harpacticoida</taxon>
        <taxon>Harpacticidae</taxon>
        <taxon>Tigriopus</taxon>
    </lineage>
</organism>
<sequence>MTVTRDLVTNLAESRGKEVLKCPVSRAKEDSENGGPHVTIDSLRLLRPNQSVTVYLDVIPPTIKKPKSSDSANNSVEIFKISPPLGASSSSSAKCQAPREEKQAKTEDAAAQELQSCPNVNELLDFLQKRIDPIPRSQELPEQQETRSAQLPARSLSCFSDLGTHSDSNFEVKSDYSDDFPFEEMNHRKKSLTVNETINECLIGKEMSFDGDQIRPDTKIKLFSQCHTYEDQTKQLQELKRAEGLVLHLAESIQGNVFNRPFPFIAFRPIPSIEVLPDDLQKDGDPTSDYFFTVRSVRREKGPTLGYIIMGFKVLNDDLMPKLDRDWKTWTRTSELLKRLSKSYVIKRVQCWKANSVKPDIFKYAVMIEISGDDDVEARDILQKFRLKRMSGYVAMYKCWNRKQIDRAMQSNESLGAIIYNLSEG</sequence>
<feature type="domain" description="DUF7153" evidence="2">
    <location>
        <begin position="298"/>
        <end position="398"/>
    </location>
</feature>
<keyword evidence="4" id="KW-1185">Reference proteome</keyword>
<feature type="compositionally biased region" description="Basic and acidic residues" evidence="1">
    <location>
        <begin position="97"/>
        <end position="108"/>
    </location>
</feature>
<reference evidence="3 4" key="1">
    <citation type="journal article" date="2018" name="Nat. Ecol. Evol.">
        <title>Genomic signatures of mitonuclear coevolution across populations of Tigriopus californicus.</title>
        <authorList>
            <person name="Barreto F.S."/>
            <person name="Watson E.T."/>
            <person name="Lima T.G."/>
            <person name="Willett C.S."/>
            <person name="Edmands S."/>
            <person name="Li W."/>
            <person name="Burton R.S."/>
        </authorList>
    </citation>
    <scope>NUCLEOTIDE SEQUENCE [LARGE SCALE GENOMIC DNA]</scope>
    <source>
        <strain evidence="3 4">San Diego</strain>
    </source>
</reference>
<name>A0A553N971_TIGCA</name>
<comment type="caution">
    <text evidence="3">The sequence shown here is derived from an EMBL/GenBank/DDBJ whole genome shotgun (WGS) entry which is preliminary data.</text>
</comment>
<dbReference type="PANTHER" id="PTHR22198:SF1">
    <property type="entry name" value="FERM DOMAIN-CONTAINING PROTEIN"/>
    <property type="match status" value="1"/>
</dbReference>
<dbReference type="Pfam" id="PF23672">
    <property type="entry name" value="DUF7153"/>
    <property type="match status" value="1"/>
</dbReference>
<protein>
    <recommendedName>
        <fullName evidence="2">DUF7153 domain-containing protein</fullName>
    </recommendedName>
</protein>
<evidence type="ECO:0000259" key="2">
    <source>
        <dbReference type="Pfam" id="PF23672"/>
    </source>
</evidence>
<dbReference type="EMBL" id="VCGU01000459">
    <property type="protein sequence ID" value="TRY61996.1"/>
    <property type="molecule type" value="Genomic_DNA"/>
</dbReference>
<dbReference type="AlphaFoldDB" id="A0A553N971"/>
<dbReference type="InterPro" id="IPR055577">
    <property type="entry name" value="DUF7153"/>
</dbReference>
<dbReference type="PANTHER" id="PTHR22198">
    <property type="entry name" value="FERM DOMAIN-CONTAINING PROTEIN"/>
    <property type="match status" value="1"/>
</dbReference>